<name>A0A830FFU6_9EURY</name>
<keyword evidence="1" id="KW-1133">Transmembrane helix</keyword>
<dbReference type="RefSeq" id="WP_188977144.1">
    <property type="nucleotide sequence ID" value="NZ_BMPG01000001.1"/>
</dbReference>
<dbReference type="AlphaFoldDB" id="A0A830FFU6"/>
<evidence type="ECO:0000256" key="1">
    <source>
        <dbReference type="SAM" id="Phobius"/>
    </source>
</evidence>
<accession>A0A830FFU6</accession>
<evidence type="ECO:0000313" key="2">
    <source>
        <dbReference type="EMBL" id="GGL51168.1"/>
    </source>
</evidence>
<gene>
    <name evidence="2" type="ORF">GCM10009039_06770</name>
</gene>
<reference evidence="2" key="1">
    <citation type="journal article" date="2014" name="Int. J. Syst. Evol. Microbiol.">
        <title>Complete genome sequence of Corynebacterium casei LMG S-19264T (=DSM 44701T), isolated from a smear-ripened cheese.</title>
        <authorList>
            <consortium name="US DOE Joint Genome Institute (JGI-PGF)"/>
            <person name="Walter F."/>
            <person name="Albersmeier A."/>
            <person name="Kalinowski J."/>
            <person name="Ruckert C."/>
        </authorList>
    </citation>
    <scope>NUCLEOTIDE SEQUENCE</scope>
    <source>
        <strain evidence="2">JCM 19596</strain>
    </source>
</reference>
<keyword evidence="1" id="KW-0812">Transmembrane</keyword>
<keyword evidence="1" id="KW-0472">Membrane</keyword>
<organism evidence="2 3">
    <name type="scientific">Halocalculus aciditolerans</name>
    <dbReference type="NCBI Taxonomy" id="1383812"/>
    <lineage>
        <taxon>Archaea</taxon>
        <taxon>Methanobacteriati</taxon>
        <taxon>Methanobacteriota</taxon>
        <taxon>Stenosarchaea group</taxon>
        <taxon>Halobacteria</taxon>
        <taxon>Halobacteriales</taxon>
        <taxon>Halobacteriaceae</taxon>
        <taxon>Halocalculus</taxon>
    </lineage>
</organism>
<reference evidence="2" key="2">
    <citation type="submission" date="2020-09" db="EMBL/GenBank/DDBJ databases">
        <authorList>
            <person name="Sun Q."/>
            <person name="Ohkuma M."/>
        </authorList>
    </citation>
    <scope>NUCLEOTIDE SEQUENCE</scope>
    <source>
        <strain evidence="2">JCM 19596</strain>
    </source>
</reference>
<dbReference type="Proteomes" id="UP000607197">
    <property type="component" value="Unassembled WGS sequence"/>
</dbReference>
<proteinExistence type="predicted"/>
<feature type="transmembrane region" description="Helical" evidence="1">
    <location>
        <begin position="16"/>
        <end position="34"/>
    </location>
</feature>
<keyword evidence="3" id="KW-1185">Reference proteome</keyword>
<sequence>MTDATWPPRLPAIERFARLVVAGGLLLLVGLWTTELTASLRPLWLVGVALSLLGVAALAAGIYEELDT</sequence>
<comment type="caution">
    <text evidence="2">The sequence shown here is derived from an EMBL/GenBank/DDBJ whole genome shotgun (WGS) entry which is preliminary data.</text>
</comment>
<dbReference type="EMBL" id="BMPG01000001">
    <property type="protein sequence ID" value="GGL51168.1"/>
    <property type="molecule type" value="Genomic_DNA"/>
</dbReference>
<feature type="transmembrane region" description="Helical" evidence="1">
    <location>
        <begin position="43"/>
        <end position="63"/>
    </location>
</feature>
<protein>
    <submittedName>
        <fullName evidence="2">Uncharacterized protein</fullName>
    </submittedName>
</protein>
<evidence type="ECO:0000313" key="3">
    <source>
        <dbReference type="Proteomes" id="UP000607197"/>
    </source>
</evidence>